<dbReference type="Pfam" id="PF00225">
    <property type="entry name" value="Kinesin"/>
    <property type="match status" value="2"/>
</dbReference>
<keyword evidence="1 4" id="KW-0547">Nucleotide-binding</keyword>
<dbReference type="GO" id="GO:0008017">
    <property type="term" value="F:microtubule binding"/>
    <property type="evidence" value="ECO:0007669"/>
    <property type="project" value="InterPro"/>
</dbReference>
<evidence type="ECO:0000256" key="3">
    <source>
        <dbReference type="ARBA" id="ARBA00023175"/>
    </source>
</evidence>
<dbReference type="SUPFAM" id="SSF52540">
    <property type="entry name" value="P-loop containing nucleoside triphosphate hydrolases"/>
    <property type="match status" value="1"/>
</dbReference>
<dbReference type="PROSITE" id="PS50067">
    <property type="entry name" value="KINESIN_MOTOR_2"/>
    <property type="match status" value="1"/>
</dbReference>
<dbReference type="GO" id="GO:0005524">
    <property type="term" value="F:ATP binding"/>
    <property type="evidence" value="ECO:0007669"/>
    <property type="project" value="UniProtKB-UniRule"/>
</dbReference>
<evidence type="ECO:0000256" key="1">
    <source>
        <dbReference type="ARBA" id="ARBA00022741"/>
    </source>
</evidence>
<dbReference type="AlphaFoldDB" id="A0AAV6YAR5"/>
<keyword evidence="7" id="KW-1185">Reference proteome</keyword>
<comment type="caution">
    <text evidence="6">The sequence shown here is derived from an EMBL/GenBank/DDBJ whole genome shotgun (WGS) entry which is preliminary data.</text>
</comment>
<dbReference type="PANTHER" id="PTHR47968:SF17">
    <property type="entry name" value="KINESIN-LIKE PROTEIN"/>
    <property type="match status" value="1"/>
</dbReference>
<evidence type="ECO:0000256" key="2">
    <source>
        <dbReference type="ARBA" id="ARBA00022840"/>
    </source>
</evidence>
<accession>A0AAV6YAR5</accession>
<comment type="similarity">
    <text evidence="4">Belongs to the TRAFAC class myosin-kinesin ATPase superfamily. Kinesin family.</text>
</comment>
<dbReference type="GO" id="GO:0003777">
    <property type="term" value="F:microtubule motor activity"/>
    <property type="evidence" value="ECO:0007669"/>
    <property type="project" value="InterPro"/>
</dbReference>
<dbReference type="EMBL" id="WHWC01000001">
    <property type="protein sequence ID" value="KAG8391483.1"/>
    <property type="molecule type" value="Genomic_DNA"/>
</dbReference>
<dbReference type="InterPro" id="IPR027640">
    <property type="entry name" value="Kinesin-like_fam"/>
</dbReference>
<reference evidence="6" key="1">
    <citation type="submission" date="2019-10" db="EMBL/GenBank/DDBJ databases">
        <authorList>
            <person name="Zhang R."/>
            <person name="Pan Y."/>
            <person name="Wang J."/>
            <person name="Ma R."/>
            <person name="Yu S."/>
        </authorList>
    </citation>
    <scope>NUCLEOTIDE SEQUENCE</scope>
    <source>
        <strain evidence="6">LA-IB0</strain>
        <tissue evidence="6">Leaf</tissue>
    </source>
</reference>
<feature type="domain" description="Kinesin motor" evidence="5">
    <location>
        <begin position="3"/>
        <end position="234"/>
    </location>
</feature>
<dbReference type="PRINTS" id="PR00380">
    <property type="entry name" value="KINESINHEAVY"/>
</dbReference>
<evidence type="ECO:0000313" key="7">
    <source>
        <dbReference type="Proteomes" id="UP000826271"/>
    </source>
</evidence>
<sequence length="234" mass="26286">MPKIKVCARFRPLSSKERSDHGDTVSLRAIDSKSFTFKDETEEEVEFRFDRVFYQGSGQDEIYEFLVLPIVKGVFNGVNGAIITYGQTGAGKTYSMEGPSITDSDEKQKGLLPRVVDGLFNNIKLSDEITECTIKLSMGTSYSSGTFLIYQFTDQGEQSAGNICEWSYRDLHLRFCRGITESFKMNMASSRSHCIYIFLIEQEVKKEKRSGKLILVDLAGSEKAEKTGAEGRVL</sequence>
<evidence type="ECO:0000259" key="5">
    <source>
        <dbReference type="PROSITE" id="PS50067"/>
    </source>
</evidence>
<dbReference type="InterPro" id="IPR019821">
    <property type="entry name" value="Kinesin_motor_CS"/>
</dbReference>
<evidence type="ECO:0000256" key="4">
    <source>
        <dbReference type="PROSITE-ProRule" id="PRU00283"/>
    </source>
</evidence>
<dbReference type="Proteomes" id="UP000826271">
    <property type="component" value="Unassembled WGS sequence"/>
</dbReference>
<dbReference type="SMART" id="SM00129">
    <property type="entry name" value="KISc"/>
    <property type="match status" value="1"/>
</dbReference>
<proteinExistence type="inferred from homology"/>
<feature type="binding site" evidence="4">
    <location>
        <begin position="86"/>
        <end position="93"/>
    </location>
    <ligand>
        <name>ATP</name>
        <dbReference type="ChEBI" id="CHEBI:30616"/>
    </ligand>
</feature>
<organism evidence="6 7">
    <name type="scientific">Buddleja alternifolia</name>
    <dbReference type="NCBI Taxonomy" id="168488"/>
    <lineage>
        <taxon>Eukaryota</taxon>
        <taxon>Viridiplantae</taxon>
        <taxon>Streptophyta</taxon>
        <taxon>Embryophyta</taxon>
        <taxon>Tracheophyta</taxon>
        <taxon>Spermatophyta</taxon>
        <taxon>Magnoliopsida</taxon>
        <taxon>eudicotyledons</taxon>
        <taxon>Gunneridae</taxon>
        <taxon>Pentapetalae</taxon>
        <taxon>asterids</taxon>
        <taxon>lamiids</taxon>
        <taxon>Lamiales</taxon>
        <taxon>Scrophulariaceae</taxon>
        <taxon>Buddlejeae</taxon>
        <taxon>Buddleja</taxon>
    </lineage>
</organism>
<gene>
    <name evidence="6" type="ORF">BUALT_Bualt01G0192400</name>
</gene>
<keyword evidence="3 4" id="KW-0505">Motor protein</keyword>
<dbReference type="GO" id="GO:0007018">
    <property type="term" value="P:microtubule-based movement"/>
    <property type="evidence" value="ECO:0007669"/>
    <property type="project" value="InterPro"/>
</dbReference>
<keyword evidence="2 4" id="KW-0067">ATP-binding</keyword>
<dbReference type="InterPro" id="IPR001752">
    <property type="entry name" value="Kinesin_motor_dom"/>
</dbReference>
<dbReference type="InterPro" id="IPR027417">
    <property type="entry name" value="P-loop_NTPase"/>
</dbReference>
<name>A0AAV6YAR5_9LAMI</name>
<protein>
    <recommendedName>
        <fullName evidence="5">Kinesin motor domain-containing protein</fullName>
    </recommendedName>
</protein>
<dbReference type="InterPro" id="IPR036961">
    <property type="entry name" value="Kinesin_motor_dom_sf"/>
</dbReference>
<evidence type="ECO:0000313" key="6">
    <source>
        <dbReference type="EMBL" id="KAG8391483.1"/>
    </source>
</evidence>
<dbReference type="Gene3D" id="3.40.850.10">
    <property type="entry name" value="Kinesin motor domain"/>
    <property type="match status" value="2"/>
</dbReference>
<dbReference type="PANTHER" id="PTHR47968">
    <property type="entry name" value="CENTROMERE PROTEIN E"/>
    <property type="match status" value="1"/>
</dbReference>
<dbReference type="PROSITE" id="PS00411">
    <property type="entry name" value="KINESIN_MOTOR_1"/>
    <property type="match status" value="1"/>
</dbReference>